<dbReference type="OrthoDB" id="5203861at2759"/>
<dbReference type="InParanoid" id="G0VJ68"/>
<reference evidence="1 2" key="1">
    <citation type="journal article" date="2011" name="Proc. Natl. Acad. Sci. U.S.A.">
        <title>Evolutionary erosion of yeast sex chromosomes by mating-type switching accidents.</title>
        <authorList>
            <person name="Gordon J.L."/>
            <person name="Armisen D."/>
            <person name="Proux-Wera E."/>
            <person name="Oheigeartaigh S.S."/>
            <person name="Byrne K.P."/>
            <person name="Wolfe K.H."/>
        </authorList>
    </citation>
    <scope>NUCLEOTIDE SEQUENCE [LARGE SCALE GENOMIC DNA]</scope>
    <source>
        <strain evidence="2">ATCC 76901 / BCRC 22586 / CBS 4309 / NBRC 1992 / NRRL Y-12630</strain>
    </source>
</reference>
<dbReference type="Proteomes" id="UP000001640">
    <property type="component" value="Chromosome 8"/>
</dbReference>
<dbReference type="KEGG" id="ncs:NCAS_0H02370"/>
<organism evidence="1 2">
    <name type="scientific">Naumovozyma castellii</name>
    <name type="common">Yeast</name>
    <name type="synonym">Saccharomyces castellii</name>
    <dbReference type="NCBI Taxonomy" id="27288"/>
    <lineage>
        <taxon>Eukaryota</taxon>
        <taxon>Fungi</taxon>
        <taxon>Dikarya</taxon>
        <taxon>Ascomycota</taxon>
        <taxon>Saccharomycotina</taxon>
        <taxon>Saccharomycetes</taxon>
        <taxon>Saccharomycetales</taxon>
        <taxon>Saccharomycetaceae</taxon>
        <taxon>Naumovozyma</taxon>
    </lineage>
</organism>
<dbReference type="InterPro" id="IPR051166">
    <property type="entry name" value="Threonine_Synthase"/>
</dbReference>
<dbReference type="Gene3D" id="3.40.50.1100">
    <property type="match status" value="1"/>
</dbReference>
<dbReference type="PANTHER" id="PTHR42690">
    <property type="entry name" value="THREONINE SYNTHASE FAMILY MEMBER"/>
    <property type="match status" value="1"/>
</dbReference>
<dbReference type="GO" id="GO:0009088">
    <property type="term" value="P:threonine biosynthetic process"/>
    <property type="evidence" value="ECO:0007669"/>
    <property type="project" value="TreeGrafter"/>
</dbReference>
<evidence type="ECO:0000313" key="1">
    <source>
        <dbReference type="EMBL" id="CCC71547.1"/>
    </source>
</evidence>
<dbReference type="EMBL" id="HE576759">
    <property type="protein sequence ID" value="CCC71547.1"/>
    <property type="molecule type" value="Genomic_DNA"/>
</dbReference>
<evidence type="ECO:0000313" key="2">
    <source>
        <dbReference type="Proteomes" id="UP000001640"/>
    </source>
</evidence>
<dbReference type="InterPro" id="IPR036052">
    <property type="entry name" value="TrpB-like_PALP_sf"/>
</dbReference>
<dbReference type="SUPFAM" id="SSF53686">
    <property type="entry name" value="Tryptophan synthase beta subunit-like PLP-dependent enzymes"/>
    <property type="match status" value="1"/>
</dbReference>
<dbReference type="HOGENOM" id="CLU_1960151_0_0_1"/>
<dbReference type="PANTHER" id="PTHR42690:SF1">
    <property type="entry name" value="THREONINE SYNTHASE-LIKE 2"/>
    <property type="match status" value="1"/>
</dbReference>
<gene>
    <name evidence="1" type="primary">NCAS0H02370</name>
    <name evidence="1" type="ordered locus">NCAS_0H02370</name>
</gene>
<proteinExistence type="predicted"/>
<accession>G0VJ68</accession>
<sequence>MGLSAEKLVIVTNENDILDRFLKSGIYERSDEVAVTLSPGMGIFISSNFERLLWFLARGYLASKYDLKAGEIVTDWFQQLKTEGRLQVGSVAIKGVLSDFASEKVSDSETSVWKQYNNDNKNETLLNS</sequence>
<protein>
    <submittedName>
        <fullName evidence="1">Uncharacterized protein</fullName>
    </submittedName>
</protein>
<dbReference type="AlphaFoldDB" id="G0VJ68"/>
<dbReference type="GO" id="GO:0004795">
    <property type="term" value="F:threonine synthase activity"/>
    <property type="evidence" value="ECO:0007669"/>
    <property type="project" value="TreeGrafter"/>
</dbReference>
<name>G0VJ68_NAUCA</name>
<dbReference type="RefSeq" id="XP_003677894.1">
    <property type="nucleotide sequence ID" value="XM_003677846.1"/>
</dbReference>
<keyword evidence="2" id="KW-1185">Reference proteome</keyword>
<dbReference type="GeneID" id="96905224"/>
<dbReference type="STRING" id="1064592.G0VJ68"/>
<reference key="2">
    <citation type="submission" date="2011-08" db="EMBL/GenBank/DDBJ databases">
        <title>Genome sequence of Naumovozyma castellii.</title>
        <authorList>
            <person name="Gordon J.L."/>
            <person name="Armisen D."/>
            <person name="Proux-Wera E."/>
            <person name="OhEigeartaigh S.S."/>
            <person name="Byrne K.P."/>
            <person name="Wolfe K.H."/>
        </authorList>
    </citation>
    <scope>NUCLEOTIDE SEQUENCE</scope>
    <source>
        <strain>Type strain:CBS 4309</strain>
    </source>
</reference>
<dbReference type="eggNOG" id="KOG2616">
    <property type="taxonomic scope" value="Eukaryota"/>
</dbReference>